<dbReference type="GeneID" id="55989598"/>
<dbReference type="KEGG" id="trg:TRUGW13939_02088"/>
<feature type="compositionally biased region" description="Polar residues" evidence="14">
    <location>
        <begin position="405"/>
        <end position="443"/>
    </location>
</feature>
<feature type="compositionally biased region" description="Low complexity" evidence="14">
    <location>
        <begin position="884"/>
        <end position="895"/>
    </location>
</feature>
<dbReference type="Gene3D" id="1.10.3580.10">
    <property type="entry name" value="ATP12 ATPase"/>
    <property type="match status" value="1"/>
</dbReference>
<evidence type="ECO:0000259" key="15">
    <source>
        <dbReference type="PROSITE" id="PS50003"/>
    </source>
</evidence>
<dbReference type="FunFam" id="2.30.29.30:FF:000061">
    <property type="entry name" value="Oxysterol binding protein 1"/>
    <property type="match status" value="1"/>
</dbReference>
<dbReference type="PROSITE" id="PS50297">
    <property type="entry name" value="ANK_REP_REGION"/>
    <property type="match status" value="3"/>
</dbReference>
<evidence type="ECO:0000256" key="11">
    <source>
        <dbReference type="PROSITE-ProRule" id="PRU00023"/>
    </source>
</evidence>
<dbReference type="Gene3D" id="2.30.29.30">
    <property type="entry name" value="Pleckstrin-homology domain (PH domain)/Phosphotyrosine-binding domain (PTB)"/>
    <property type="match status" value="1"/>
</dbReference>
<dbReference type="SMART" id="SM00248">
    <property type="entry name" value="ANK"/>
    <property type="match status" value="3"/>
</dbReference>
<feature type="coiled-coil region" evidence="13">
    <location>
        <begin position="1048"/>
        <end position="1113"/>
    </location>
</feature>
<keyword evidence="13" id="KW-0175">Coiled coil</keyword>
<dbReference type="PANTHER" id="PTHR10972:SF205">
    <property type="entry name" value="OXYSTEROL-BINDING PROTEIN 1"/>
    <property type="match status" value="1"/>
</dbReference>
<name>A0A7H8QMB2_TALRU</name>
<dbReference type="FunFam" id="2.40.160.120:FF:000008">
    <property type="entry name" value="Oxysterol binding protein (Osh1)"/>
    <property type="match status" value="1"/>
</dbReference>
<evidence type="ECO:0000313" key="17">
    <source>
        <dbReference type="Proteomes" id="UP000509510"/>
    </source>
</evidence>
<dbReference type="Pfam" id="PF07542">
    <property type="entry name" value="ATP12"/>
    <property type="match status" value="1"/>
</dbReference>
<dbReference type="GO" id="GO:0043461">
    <property type="term" value="P:proton-transporting ATP synthase complex assembly"/>
    <property type="evidence" value="ECO:0007669"/>
    <property type="project" value="InterPro"/>
</dbReference>
<dbReference type="PROSITE" id="PS50003">
    <property type="entry name" value="PH_DOMAIN"/>
    <property type="match status" value="1"/>
</dbReference>
<evidence type="ECO:0000256" key="6">
    <source>
        <dbReference type="ARBA" id="ARBA00022946"/>
    </source>
</evidence>
<dbReference type="GO" id="GO:0005739">
    <property type="term" value="C:mitochondrion"/>
    <property type="evidence" value="ECO:0007669"/>
    <property type="project" value="UniProtKB-SubCell"/>
</dbReference>
<dbReference type="GO" id="GO:0005635">
    <property type="term" value="C:nuclear envelope"/>
    <property type="evidence" value="ECO:0007669"/>
    <property type="project" value="TreeGrafter"/>
</dbReference>
<dbReference type="InterPro" id="IPR011993">
    <property type="entry name" value="PH-like_dom_sf"/>
</dbReference>
<keyword evidence="11" id="KW-0040">ANK repeat</keyword>
<evidence type="ECO:0000256" key="5">
    <source>
        <dbReference type="ARBA" id="ARBA00022553"/>
    </source>
</evidence>
<dbReference type="InterPro" id="IPR001849">
    <property type="entry name" value="PH_domain"/>
</dbReference>
<feature type="compositionally biased region" description="Polar residues" evidence="14">
    <location>
        <begin position="910"/>
        <end position="922"/>
    </location>
</feature>
<feature type="compositionally biased region" description="Polar residues" evidence="14">
    <location>
        <begin position="1756"/>
        <end position="1766"/>
    </location>
</feature>
<evidence type="ECO:0000256" key="4">
    <source>
        <dbReference type="ARBA" id="ARBA00022448"/>
    </source>
</evidence>
<feature type="region of interest" description="Disordered" evidence="14">
    <location>
        <begin position="44"/>
        <end position="63"/>
    </location>
</feature>
<evidence type="ECO:0000256" key="10">
    <source>
        <dbReference type="ARBA" id="ARBA00023186"/>
    </source>
</evidence>
<evidence type="ECO:0000256" key="1">
    <source>
        <dbReference type="ARBA" id="ARBA00004173"/>
    </source>
</evidence>
<dbReference type="Gene3D" id="2.40.160.120">
    <property type="match status" value="1"/>
</dbReference>
<evidence type="ECO:0000256" key="8">
    <source>
        <dbReference type="ARBA" id="ARBA00023121"/>
    </source>
</evidence>
<dbReference type="SUPFAM" id="SSF144000">
    <property type="entry name" value="Oxysterol-binding protein-like"/>
    <property type="match status" value="1"/>
</dbReference>
<feature type="compositionally biased region" description="Pro residues" evidence="14">
    <location>
        <begin position="49"/>
        <end position="58"/>
    </location>
</feature>
<dbReference type="GO" id="GO:0006897">
    <property type="term" value="P:endocytosis"/>
    <property type="evidence" value="ECO:0007669"/>
    <property type="project" value="TreeGrafter"/>
</dbReference>
<dbReference type="Pfam" id="PF12796">
    <property type="entry name" value="Ank_2"/>
    <property type="match status" value="1"/>
</dbReference>
<dbReference type="InterPro" id="IPR042272">
    <property type="entry name" value="ATP12_ATP_synth-F1-assembly_N"/>
</dbReference>
<keyword evidence="7" id="KW-0445">Lipid transport</keyword>
<dbReference type="GO" id="GO:0006887">
    <property type="term" value="P:exocytosis"/>
    <property type="evidence" value="ECO:0007669"/>
    <property type="project" value="TreeGrafter"/>
</dbReference>
<dbReference type="InterPro" id="IPR037239">
    <property type="entry name" value="OSBP_sf"/>
</dbReference>
<evidence type="ECO:0000256" key="9">
    <source>
        <dbReference type="ARBA" id="ARBA00023128"/>
    </source>
</evidence>
<dbReference type="SUPFAM" id="SSF160909">
    <property type="entry name" value="ATP12-like"/>
    <property type="match status" value="1"/>
</dbReference>
<feature type="region of interest" description="Disordered" evidence="14">
    <location>
        <begin position="854"/>
        <end position="950"/>
    </location>
</feature>
<feature type="region of interest" description="Disordered" evidence="14">
    <location>
        <begin position="1753"/>
        <end position="1785"/>
    </location>
</feature>
<dbReference type="SMART" id="SM00233">
    <property type="entry name" value="PH"/>
    <property type="match status" value="1"/>
</dbReference>
<evidence type="ECO:0000256" key="2">
    <source>
        <dbReference type="ARBA" id="ARBA00008231"/>
    </source>
</evidence>
<dbReference type="InterPro" id="IPR023335">
    <property type="entry name" value="ATP12_ortho_dom_sf"/>
</dbReference>
<feature type="repeat" description="ANK" evidence="11">
    <location>
        <begin position="535"/>
        <end position="557"/>
    </location>
</feature>
<proteinExistence type="inferred from homology"/>
<dbReference type="SUPFAM" id="SSF48403">
    <property type="entry name" value="Ankyrin repeat"/>
    <property type="match status" value="1"/>
</dbReference>
<dbReference type="GO" id="GO:0005886">
    <property type="term" value="C:plasma membrane"/>
    <property type="evidence" value="ECO:0007669"/>
    <property type="project" value="TreeGrafter"/>
</dbReference>
<evidence type="ECO:0000256" key="3">
    <source>
        <dbReference type="ARBA" id="ARBA00008842"/>
    </source>
</evidence>
<dbReference type="Gene3D" id="3.30.70.3490">
    <property type="match status" value="1"/>
</dbReference>
<keyword evidence="4" id="KW-0813">Transport</keyword>
<feature type="domain" description="PH" evidence="15">
    <location>
        <begin position="735"/>
        <end position="830"/>
    </location>
</feature>
<dbReference type="InterPro" id="IPR011419">
    <property type="entry name" value="ATP12_ATP_synth-F1-assembly"/>
</dbReference>
<dbReference type="RefSeq" id="XP_035341177.1">
    <property type="nucleotide sequence ID" value="XM_035485284.1"/>
</dbReference>
<feature type="compositionally biased region" description="Basic and acidic residues" evidence="14">
    <location>
        <begin position="1532"/>
        <end position="1551"/>
    </location>
</feature>
<dbReference type="EMBL" id="CP055898">
    <property type="protein sequence ID" value="QKX54998.1"/>
    <property type="molecule type" value="Genomic_DNA"/>
</dbReference>
<evidence type="ECO:0000256" key="7">
    <source>
        <dbReference type="ARBA" id="ARBA00023055"/>
    </source>
</evidence>
<protein>
    <recommendedName>
        <fullName evidence="15">PH domain-containing protein</fullName>
    </recommendedName>
</protein>
<dbReference type="FunFam" id="1.25.40.20:FF:000281">
    <property type="entry name" value="Oxysterol binding protein (Osh1)"/>
    <property type="match status" value="1"/>
</dbReference>
<accession>A0A7H8QMB2</accession>
<dbReference type="GO" id="GO:0032934">
    <property type="term" value="F:sterol binding"/>
    <property type="evidence" value="ECO:0007669"/>
    <property type="project" value="TreeGrafter"/>
</dbReference>
<dbReference type="Pfam" id="PF00169">
    <property type="entry name" value="PH"/>
    <property type="match status" value="1"/>
</dbReference>
<feature type="repeat" description="ANK" evidence="11">
    <location>
        <begin position="642"/>
        <end position="674"/>
    </location>
</feature>
<reference evidence="17" key="1">
    <citation type="submission" date="2020-06" db="EMBL/GenBank/DDBJ databases">
        <title>A chromosome-scale genome assembly of Talaromyces rugulosus W13939.</title>
        <authorList>
            <person name="Wang B."/>
            <person name="Guo L."/>
            <person name="Ye K."/>
            <person name="Wang L."/>
        </authorList>
    </citation>
    <scope>NUCLEOTIDE SEQUENCE [LARGE SCALE GENOMIC DNA]</scope>
    <source>
        <strain evidence="17">W13939</strain>
    </source>
</reference>
<gene>
    <name evidence="16" type="ORF">TRUGW13939_02088</name>
</gene>
<dbReference type="OrthoDB" id="1854502at2759"/>
<organism evidence="16 17">
    <name type="scientific">Talaromyces rugulosus</name>
    <name type="common">Penicillium rugulosum</name>
    <dbReference type="NCBI Taxonomy" id="121627"/>
    <lineage>
        <taxon>Eukaryota</taxon>
        <taxon>Fungi</taxon>
        <taxon>Dikarya</taxon>
        <taxon>Ascomycota</taxon>
        <taxon>Pezizomycotina</taxon>
        <taxon>Eurotiomycetes</taxon>
        <taxon>Eurotiomycetidae</taxon>
        <taxon>Eurotiales</taxon>
        <taxon>Trichocomaceae</taxon>
        <taxon>Talaromyces</taxon>
        <taxon>Talaromyces sect. Islandici</taxon>
    </lineage>
</organism>
<feature type="repeat" description="ANK" evidence="11">
    <location>
        <begin position="500"/>
        <end position="532"/>
    </location>
</feature>
<keyword evidence="5" id="KW-0597">Phosphoprotein</keyword>
<dbReference type="InterPro" id="IPR002110">
    <property type="entry name" value="Ankyrin_rpt"/>
</dbReference>
<keyword evidence="17" id="KW-1185">Reference proteome</keyword>
<dbReference type="Proteomes" id="UP000509510">
    <property type="component" value="Chromosome I"/>
</dbReference>
<feature type="compositionally biased region" description="Basic and acidic residues" evidence="14">
    <location>
        <begin position="1767"/>
        <end position="1785"/>
    </location>
</feature>
<comment type="subcellular location">
    <subcellularLocation>
        <location evidence="1">Mitochondrion</location>
    </subcellularLocation>
</comment>
<keyword evidence="6" id="KW-0809">Transit peptide</keyword>
<evidence type="ECO:0000256" key="13">
    <source>
        <dbReference type="SAM" id="Coils"/>
    </source>
</evidence>
<dbReference type="InterPro" id="IPR000648">
    <property type="entry name" value="Oxysterol-bd"/>
</dbReference>
<dbReference type="Pfam" id="PF01237">
    <property type="entry name" value="Oxysterol_BP"/>
    <property type="match status" value="1"/>
</dbReference>
<dbReference type="InterPro" id="IPR036770">
    <property type="entry name" value="Ankyrin_rpt-contain_sf"/>
</dbReference>
<dbReference type="PROSITE" id="PS50088">
    <property type="entry name" value="ANK_REPEAT"/>
    <property type="match status" value="3"/>
</dbReference>
<keyword evidence="9" id="KW-0496">Mitochondrion</keyword>
<dbReference type="GO" id="GO:0030011">
    <property type="term" value="P:maintenance of cell polarity"/>
    <property type="evidence" value="ECO:0007669"/>
    <property type="project" value="TreeGrafter"/>
</dbReference>
<feature type="compositionally biased region" description="Basic and acidic residues" evidence="14">
    <location>
        <begin position="446"/>
        <end position="457"/>
    </location>
</feature>
<dbReference type="GO" id="GO:0097038">
    <property type="term" value="C:perinuclear endoplasmic reticulum"/>
    <property type="evidence" value="ECO:0007669"/>
    <property type="project" value="TreeGrafter"/>
</dbReference>
<dbReference type="Pfam" id="PF13824">
    <property type="entry name" value="zf-Mss51"/>
    <property type="match status" value="1"/>
</dbReference>
<comment type="similarity">
    <text evidence="3 12">Belongs to the OSBP family.</text>
</comment>
<feature type="region of interest" description="Disordered" evidence="14">
    <location>
        <begin position="1527"/>
        <end position="1551"/>
    </location>
</feature>
<dbReference type="SUPFAM" id="SSF144232">
    <property type="entry name" value="HIT/MYND zinc finger-like"/>
    <property type="match status" value="1"/>
</dbReference>
<keyword evidence="10" id="KW-0143">Chaperone</keyword>
<feature type="region of interest" description="Disordered" evidence="14">
    <location>
        <begin position="371"/>
        <end position="462"/>
    </location>
</feature>
<dbReference type="SUPFAM" id="SSF50729">
    <property type="entry name" value="PH domain-like"/>
    <property type="match status" value="1"/>
</dbReference>
<dbReference type="GO" id="GO:0034727">
    <property type="term" value="P:piecemeal microautophagy of the nucleus"/>
    <property type="evidence" value="ECO:0007669"/>
    <property type="project" value="TreeGrafter"/>
</dbReference>
<comment type="similarity">
    <text evidence="2">Belongs to the ATP12 family.</text>
</comment>
<dbReference type="Pfam" id="PF20179">
    <property type="entry name" value="MSS51_C"/>
    <property type="match status" value="1"/>
</dbReference>
<sequence>MIMRRAPSWAVTALSSSRPPTPNLRSSSFRCFQCASKTWAVAHPITAHGPPPKAPKPSPDFGDRVERRKKHEELIKKASSQASHAKYPLKKRFWKDVHVKESDDGYQVLLDTRAIRTPTRTALTIPSSKRHLAEAIALEWDLLTSAQQALKQDYIPLTSLTARAADIAQEDNVGQDKIRKEIANVAKIFLSTDTLMCWEPERRLHNPDQETLRTAQVKAARNVVGYLTQTIWPGVEISPILDEDSIMPVGQSAATESVIQDWVASLPPYELAGLERAIVACKSLLIAARLVVEWGEHFSHIQPTPSASRFGADEAAKVSMLEVNYQTDIWGEVEDTHDVNQVDVKRQLGGVILLISGNKGHKRSKSYLARSILHRDKSKGSSAAGGDDDSDRSGDGSSIADTPRKSSLSLNRIRSTRKVPTTSEPMDSPSASGDVSINPSGDSGESPEKPESIKNEDPSTTIEQSVRAFRLFEILRNGDTTAISKAIKEAKEDGSGTTSSGTTILHLAIQCAESQVVDFVLASGPDIDVNARDREGNSPLHLASQLGRDAVVKALLEQPLIDDSVVNYRGQTALDLARTPEIFQQLQLSRSIFIDAKTKQIQDMVIRSDYDALGKLLEEPRVQGTVDVNALDLVTDTVTSQTGGTLLHEGARKRDTSLLQILLMHGADPFRRDKKGKLPQDVTKDDKTKAIVKKSPAAVIAQRGIQERAILGNSPSAPASHRAVSMEVTIAGKDAREMKGYLKKWTNYTSGFKLRWFVLEDGVLSYYKHQDDAGSACRGAISMRIAKLHMDAQDKTRFEIHGKSSVKYHLKANHVVEAKRWFWALNNAIQWGKDEAKEEERRKTKDAEVLQAKLHQVDSRVSDSQGEPSSSRLSPSKGLAAPKSTTSFSRVSSRTPAESTFAGGDDETSAYGSYAQSVTQTDIQRHTSHPVGPDGDVEYDDYNDYASSRGDVQPANKDAFYITAQSAKLQLDLLSNVSSSLQVEKTKNPDLTVSDPAVDRALTAYDSAVGSLNGLLANLMKISRDRDAYWQYRLDKESDTRKMWEDSMARIVQEHEDLQSKVGESEEKRKRTKKALKEVLEISADPDSKRASQTQLDETVDALEEAVEAAAIEQPPSPPPTTQEVEKVDDVPVKRLSISEYADLAESDSDDDDAEFFDAIESDELEVQELVSVNESAEKQPVDDEAADLRSAKLSAITPSFKGYEDPVRERLKMDNDDRPKISLWGILKSMIGKDMTKMTLPVSFNEPTSLLQRVAEDMEYADLLDIASDRSDSLERLLYVAAYAISEYASTIGRVAKPFNPLLGETFEYVRPDKNYRFYVEQVSHHPPIGAAWAESPKWEYFGESALKSKFYGKSFDINLLGTWFLKLRPITGDEEIYTWKKVTSSVIGIITGNPTVDNYGPMEVRNWKTGEVCQLEFKPRGWKASSAYQVSGKVMDAQGITKYSIGGRWNDKIFARPASGNEGGTPEGDGRTVLLWQANTRPPNIPFNLTPFVVTLNAIPDNLRPHLPPTDTRLRPDQRAMEDGEYDLAATEKHRVEEKQRAKRRDRERTGDEFVPQWFKKAKCQVTGEEYWQSTGDYWKARDAGDWSATESGRISTSGRLGQTSSRSTITTMASEYTCNMCRQILLPKAHGRVLFRRIAQPSNRRSNFSTSSSTAAPRNPLLRIHSNSPAQLRSLQQSSFGIARAGAAQKSAVLFKPLSRSVQSAIAVPQPSDETRPLRKANNLFHSFTNSPSPIIRKRAEFIKHNAFCPHPSHQQTRISPSSPEEKKEIDNNNAGEEKLPPAHAHFECPDCGVPMYCSEEHWMDDYEAHLEVCETVRQINEDDHDLVSGRFFPEFAYPGPQDDNFIVNMTNWDTYLYTREFEAINNERSMRQVTRLLTYPATIASVLHELSPYSLRSDGKLTVEGMKSLSALRYTLHPPKQGEGKDVKGLRLKAPPVRIFILGARAESSLPRQVWLQLSHMFPNALINLIFIGPESMANRDEEFPLPERTPENPFGGITEDRLGPQMKITTYVDYFHTMHNAQYFAPYDPYFDCFMLFHPGLGHPASSHEWEETLPKLLETKVPILCTGYTQSDMERDINWVHDKCRGEFDVLLHPGENRFRSLRWDLNDMDPLDVSAGNWGLWGFRGKRYEATQKNGSDTIAV</sequence>
<evidence type="ECO:0000256" key="12">
    <source>
        <dbReference type="RuleBase" id="RU003844"/>
    </source>
</evidence>
<dbReference type="InterPro" id="IPR032717">
    <property type="entry name" value="Mss51_Znf"/>
</dbReference>
<dbReference type="CDD" id="cd13292">
    <property type="entry name" value="PH_Osh1p_Osh2p_yeast"/>
    <property type="match status" value="1"/>
</dbReference>
<dbReference type="InterPro" id="IPR046824">
    <property type="entry name" value="Mss51-like_C"/>
</dbReference>
<keyword evidence="8" id="KW-0446">Lipid-binding</keyword>
<dbReference type="GO" id="GO:0005829">
    <property type="term" value="C:cytosol"/>
    <property type="evidence" value="ECO:0007669"/>
    <property type="project" value="TreeGrafter"/>
</dbReference>
<evidence type="ECO:0000256" key="14">
    <source>
        <dbReference type="SAM" id="MobiDB-lite"/>
    </source>
</evidence>
<dbReference type="Gene3D" id="1.25.40.20">
    <property type="entry name" value="Ankyrin repeat-containing domain"/>
    <property type="match status" value="2"/>
</dbReference>
<dbReference type="PROSITE" id="PS01013">
    <property type="entry name" value="OSBP"/>
    <property type="match status" value="1"/>
</dbReference>
<evidence type="ECO:0000313" key="16">
    <source>
        <dbReference type="EMBL" id="QKX54998.1"/>
    </source>
</evidence>
<dbReference type="Gene3D" id="3.30.2180.10">
    <property type="entry name" value="ATP12-like"/>
    <property type="match status" value="1"/>
</dbReference>
<feature type="compositionally biased region" description="Polar residues" evidence="14">
    <location>
        <begin position="862"/>
        <end position="874"/>
    </location>
</feature>
<dbReference type="InterPro" id="IPR018494">
    <property type="entry name" value="Oxysterol-bd_CS"/>
</dbReference>
<dbReference type="GO" id="GO:0006869">
    <property type="term" value="P:lipid transport"/>
    <property type="evidence" value="ECO:0007669"/>
    <property type="project" value="UniProtKB-KW"/>
</dbReference>
<dbReference type="PANTHER" id="PTHR10972">
    <property type="entry name" value="OXYSTEROL-BINDING PROTEIN-RELATED"/>
    <property type="match status" value="1"/>
</dbReference>